<evidence type="ECO:0000313" key="1">
    <source>
        <dbReference type="EMBL" id="EKE28709.1"/>
    </source>
</evidence>
<comment type="caution">
    <text evidence="1">The sequence shown here is derived from an EMBL/GenBank/DDBJ whole genome shotgun (WGS) entry which is preliminary data.</text>
</comment>
<proteinExistence type="predicted"/>
<protein>
    <submittedName>
        <fullName evidence="1">Uncharacterized protein</fullName>
    </submittedName>
</protein>
<sequence length="58" mass="6739">MRQFISDIPATNIPWFLDTPEKISSARTYLESATEISFEKLRVAQLRTLERAQNIILD</sequence>
<name>K2GEP2_9BACT</name>
<dbReference type="EMBL" id="AMFJ01000300">
    <property type="protein sequence ID" value="EKE28709.1"/>
    <property type="molecule type" value="Genomic_DNA"/>
</dbReference>
<dbReference type="AlphaFoldDB" id="K2GEP2"/>
<reference evidence="1" key="1">
    <citation type="journal article" date="2012" name="Science">
        <title>Fermentation, hydrogen, and sulfur metabolism in multiple uncultivated bacterial phyla.</title>
        <authorList>
            <person name="Wrighton K.C."/>
            <person name="Thomas B.C."/>
            <person name="Sharon I."/>
            <person name="Miller C.S."/>
            <person name="Castelle C.J."/>
            <person name="VerBerkmoes N.C."/>
            <person name="Wilkins M.J."/>
            <person name="Hettich R.L."/>
            <person name="Lipton M.S."/>
            <person name="Williams K.H."/>
            <person name="Long P.E."/>
            <person name="Banfield J.F."/>
        </authorList>
    </citation>
    <scope>NUCLEOTIDE SEQUENCE [LARGE SCALE GENOMIC DNA]</scope>
</reference>
<accession>K2GEP2</accession>
<organism evidence="1">
    <name type="scientific">uncultured bacterium</name>
    <name type="common">gcode 4</name>
    <dbReference type="NCBI Taxonomy" id="1234023"/>
    <lineage>
        <taxon>Bacteria</taxon>
        <taxon>environmental samples</taxon>
    </lineage>
</organism>
<gene>
    <name evidence="1" type="ORF">ACD_3C00026G0010</name>
</gene>